<dbReference type="EMBL" id="JACIIK010000006">
    <property type="protein sequence ID" value="MBB6203015.1"/>
    <property type="molecule type" value="Genomic_DNA"/>
</dbReference>
<feature type="domain" description="Methyltransferase type 12" evidence="1">
    <location>
        <begin position="67"/>
        <end position="157"/>
    </location>
</feature>
<reference evidence="2 3" key="1">
    <citation type="submission" date="2020-08" db="EMBL/GenBank/DDBJ databases">
        <title>Genomic Encyclopedia of Type Strains, Phase IV (KMG-V): Genome sequencing to study the core and pangenomes of soil and plant-associated prokaryotes.</title>
        <authorList>
            <person name="Whitman W."/>
        </authorList>
    </citation>
    <scope>NUCLEOTIDE SEQUENCE [LARGE SCALE GENOMIC DNA]</scope>
    <source>
        <strain evidence="2 3">SEMIA 4013</strain>
    </source>
</reference>
<accession>A0AAW3UWI7</accession>
<dbReference type="EC" id="2.1.1.144" evidence="2"/>
<dbReference type="Gene3D" id="1.10.150.290">
    <property type="entry name" value="S-adenosyl-L-methionine-dependent methyltransferases"/>
    <property type="match status" value="1"/>
</dbReference>
<dbReference type="PANTHER" id="PTHR43861">
    <property type="entry name" value="TRANS-ACONITATE 2-METHYLTRANSFERASE-RELATED"/>
    <property type="match status" value="1"/>
</dbReference>
<dbReference type="PANTHER" id="PTHR43861:SF1">
    <property type="entry name" value="TRANS-ACONITATE 2-METHYLTRANSFERASE"/>
    <property type="match status" value="1"/>
</dbReference>
<dbReference type="CDD" id="cd02440">
    <property type="entry name" value="AdoMet_MTases"/>
    <property type="match status" value="1"/>
</dbReference>
<gene>
    <name evidence="2" type="ORF">GGD69_003883</name>
</gene>
<dbReference type="Pfam" id="PF08242">
    <property type="entry name" value="Methyltransf_12"/>
    <property type="match status" value="1"/>
</dbReference>
<dbReference type="InterPro" id="IPR029063">
    <property type="entry name" value="SAM-dependent_MTases_sf"/>
</dbReference>
<dbReference type="AlphaFoldDB" id="A0AAW3UWI7"/>
<evidence type="ECO:0000313" key="2">
    <source>
        <dbReference type="EMBL" id="MBB6203015.1"/>
    </source>
</evidence>
<proteinExistence type="predicted"/>
<dbReference type="GO" id="GO:0032259">
    <property type="term" value="P:methylation"/>
    <property type="evidence" value="ECO:0007669"/>
    <property type="project" value="UniProtKB-KW"/>
</dbReference>
<dbReference type="GO" id="GO:0030798">
    <property type="term" value="F:trans-aconitate 2-methyltransferase activity"/>
    <property type="evidence" value="ECO:0007669"/>
    <property type="project" value="UniProtKB-EC"/>
</dbReference>
<dbReference type="InterPro" id="IPR023149">
    <property type="entry name" value="Trans_acon_MeTrfase_C"/>
</dbReference>
<name>A0AAW3UWI7_9BURK</name>
<keyword evidence="2" id="KW-0489">Methyltransferase</keyword>
<comment type="caution">
    <text evidence="2">The sequence shown here is derived from an EMBL/GenBank/DDBJ whole genome shotgun (WGS) entry which is preliminary data.</text>
</comment>
<evidence type="ECO:0000313" key="3">
    <source>
        <dbReference type="Proteomes" id="UP000518681"/>
    </source>
</evidence>
<dbReference type="NCBIfam" id="NF002463">
    <property type="entry name" value="PRK01683.1"/>
    <property type="match status" value="1"/>
</dbReference>
<protein>
    <submittedName>
        <fullName evidence="2">Trans-aconitate 2-methyltransferase</fullName>
        <ecNumber evidence="2">2.1.1.144</ecNumber>
    </submittedName>
</protein>
<dbReference type="Gene3D" id="3.40.50.150">
    <property type="entry name" value="Vaccinia Virus protein VP39"/>
    <property type="match status" value="1"/>
</dbReference>
<organism evidence="2 3">
    <name type="scientific">Paraburkholderia fungorum</name>
    <dbReference type="NCBI Taxonomy" id="134537"/>
    <lineage>
        <taxon>Bacteria</taxon>
        <taxon>Pseudomonadati</taxon>
        <taxon>Pseudomonadota</taxon>
        <taxon>Betaproteobacteria</taxon>
        <taxon>Burkholderiales</taxon>
        <taxon>Burkholderiaceae</taxon>
        <taxon>Paraburkholderia</taxon>
    </lineage>
</organism>
<evidence type="ECO:0000259" key="1">
    <source>
        <dbReference type="Pfam" id="PF08242"/>
    </source>
</evidence>
<dbReference type="Proteomes" id="UP000518681">
    <property type="component" value="Unassembled WGS sequence"/>
</dbReference>
<dbReference type="SUPFAM" id="SSF53335">
    <property type="entry name" value="S-adenosyl-L-methionine-dependent methyltransferases"/>
    <property type="match status" value="1"/>
</dbReference>
<keyword evidence="2" id="KW-0808">Transferase</keyword>
<sequence>MDWVGIARGERMPANMAWWPGWQATEGKMTSSTDWAAKQYMLFENERTRPVRDLLAAVPATTVRVAVDIGCGPGNSTEALAARLPGATVSGMDSSPDMIEAARKRLPQFQFDVSDIATWDAPGPYDLILANAVLQWVPDHEPLFASLVKKLAPGGSLAVQMPDNLDEPAHRLLREIAADGPWAPKLKGVERTMRYGADWYYGLLKPLCERVDVWRTVYHHPLAGGADAVVEWFKGSALRPFLAELDDHEKEVFLARYRDAIAKAYPALADGTVLLPFPRLFIVATR</sequence>
<dbReference type="InterPro" id="IPR013217">
    <property type="entry name" value="Methyltransf_12"/>
</dbReference>